<name>A0ABY7EK49_MYAAR</name>
<proteinExistence type="predicted"/>
<dbReference type="SUPFAM" id="SSF52980">
    <property type="entry name" value="Restriction endonuclease-like"/>
    <property type="match status" value="1"/>
</dbReference>
<sequence>MTFDPKPISQLDLSKPRLPTHHPVSTKGCVEFDPRHSTDRQKMKDLKAVFSQTGMAHVAPIPDSAPPAVQEMEVETIPDPILENIMVKEVVVDKSMPCDCQKGVLELECPYSVDKREFFISGRFVEHSIFLHADSDSGPALYKTHHIYALVQGTMAVTGLPWCDFVVWTGGQKNNLFVQRIYFDSNFVSDMLRKLKGFYNNFIKSSA</sequence>
<dbReference type="PANTHER" id="PTHR46609:SF8">
    <property type="entry name" value="YQAJ VIRAL RECOMBINASE DOMAIN-CONTAINING PROTEIN"/>
    <property type="match status" value="1"/>
</dbReference>
<organism evidence="2 3">
    <name type="scientific">Mya arenaria</name>
    <name type="common">Soft-shell clam</name>
    <dbReference type="NCBI Taxonomy" id="6604"/>
    <lineage>
        <taxon>Eukaryota</taxon>
        <taxon>Metazoa</taxon>
        <taxon>Spiralia</taxon>
        <taxon>Lophotrochozoa</taxon>
        <taxon>Mollusca</taxon>
        <taxon>Bivalvia</taxon>
        <taxon>Autobranchia</taxon>
        <taxon>Heteroconchia</taxon>
        <taxon>Euheterodonta</taxon>
        <taxon>Imparidentia</taxon>
        <taxon>Neoheterodontei</taxon>
        <taxon>Myida</taxon>
        <taxon>Myoidea</taxon>
        <taxon>Myidae</taxon>
        <taxon>Mya</taxon>
    </lineage>
</organism>
<protein>
    <submittedName>
        <fullName evidence="2">Uncharacterized protein</fullName>
    </submittedName>
</protein>
<gene>
    <name evidence="2" type="ORF">MAR_018737</name>
</gene>
<evidence type="ECO:0000256" key="1">
    <source>
        <dbReference type="SAM" id="MobiDB-lite"/>
    </source>
</evidence>
<dbReference type="EMBL" id="CP111017">
    <property type="protein sequence ID" value="WAR08779.1"/>
    <property type="molecule type" value="Genomic_DNA"/>
</dbReference>
<feature type="region of interest" description="Disordered" evidence="1">
    <location>
        <begin position="1"/>
        <end position="26"/>
    </location>
</feature>
<dbReference type="PANTHER" id="PTHR46609">
    <property type="entry name" value="EXONUCLEASE, PHAGE-TYPE/RECB, C-TERMINAL DOMAIN-CONTAINING PROTEIN"/>
    <property type="match status" value="1"/>
</dbReference>
<evidence type="ECO:0000313" key="3">
    <source>
        <dbReference type="Proteomes" id="UP001164746"/>
    </source>
</evidence>
<reference evidence="2" key="1">
    <citation type="submission" date="2022-11" db="EMBL/GenBank/DDBJ databases">
        <title>Centuries of genome instability and evolution in soft-shell clam transmissible cancer (bioRxiv).</title>
        <authorList>
            <person name="Hart S.F.M."/>
            <person name="Yonemitsu M.A."/>
            <person name="Giersch R.M."/>
            <person name="Beal B.F."/>
            <person name="Arriagada G."/>
            <person name="Davis B.W."/>
            <person name="Ostrander E.A."/>
            <person name="Goff S.P."/>
            <person name="Metzger M.J."/>
        </authorList>
    </citation>
    <scope>NUCLEOTIDE SEQUENCE</scope>
    <source>
        <strain evidence="2">MELC-2E11</strain>
        <tissue evidence="2">Siphon/mantle</tissue>
    </source>
</reference>
<dbReference type="InterPro" id="IPR011335">
    <property type="entry name" value="Restrct_endonuc-II-like"/>
</dbReference>
<dbReference type="InterPro" id="IPR011604">
    <property type="entry name" value="PDDEXK-like_dom_sf"/>
</dbReference>
<evidence type="ECO:0000313" key="2">
    <source>
        <dbReference type="EMBL" id="WAR08779.1"/>
    </source>
</evidence>
<keyword evidence="3" id="KW-1185">Reference proteome</keyword>
<accession>A0ABY7EK49</accession>
<dbReference type="Gene3D" id="3.90.320.10">
    <property type="match status" value="1"/>
</dbReference>
<dbReference type="InterPro" id="IPR051703">
    <property type="entry name" value="NF-kappa-B_Signaling_Reg"/>
</dbReference>
<dbReference type="Proteomes" id="UP001164746">
    <property type="component" value="Chromosome 6"/>
</dbReference>